<proteinExistence type="predicted"/>
<name>A0A1L2CV25_9CAUD</name>
<dbReference type="EMBL" id="KU574722">
    <property type="protein sequence ID" value="AMM43875.1"/>
    <property type="molecule type" value="Genomic_DNA"/>
</dbReference>
<accession>A0A1L2CV25</accession>
<evidence type="ECO:0000313" key="2">
    <source>
        <dbReference type="EMBL" id="AMM43875.1"/>
    </source>
</evidence>
<feature type="transmembrane region" description="Helical" evidence="1">
    <location>
        <begin position="5"/>
        <end position="22"/>
    </location>
</feature>
<sequence>MITTIYNILALIISFIIITVGAPIYVSIWYTVLCVGALSITMLIRRVVNDYPLVTSKQKEGIEIVFGEEYNERMLNYIGSYLAHTILILTLTGNFPLVIAITGVLIVRLLIAVPTHNKVKEYRK</sequence>
<gene>
    <name evidence="2" type="ORF">CBB_312</name>
</gene>
<keyword evidence="1" id="KW-0812">Transmembrane</keyword>
<dbReference type="Proteomes" id="UP000223891">
    <property type="component" value="Segment"/>
</dbReference>
<evidence type="ECO:0000256" key="1">
    <source>
        <dbReference type="SAM" id="Phobius"/>
    </source>
</evidence>
<protein>
    <submittedName>
        <fullName evidence="2">Putative membrane protein</fullName>
    </submittedName>
</protein>
<keyword evidence="1" id="KW-0472">Membrane</keyword>
<reference evidence="3" key="1">
    <citation type="submission" date="2016-01" db="EMBL/GenBank/DDBJ databases">
        <title>Isolation and Characterization of Enterobacteria phage CBB.</title>
        <authorList>
            <person name="Buttimer C.T.H."/>
            <person name="Hendrix H."/>
            <person name="Alexandre H."/>
            <person name="O'Mahony J."/>
            <person name="Lavigne R."/>
            <person name="Coffey A."/>
        </authorList>
    </citation>
    <scope>NUCLEOTIDE SEQUENCE [LARGE SCALE GENOMIC DNA]</scope>
</reference>
<keyword evidence="3" id="KW-1185">Reference proteome</keyword>
<organism evidence="2 3">
    <name type="scientific">Pectobacterium phage vB_PcaM_CBB</name>
    <dbReference type="NCBI Taxonomy" id="2772511"/>
    <lineage>
        <taxon>Viruses</taxon>
        <taxon>Duplodnaviria</taxon>
        <taxon>Heunggongvirae</taxon>
        <taxon>Uroviricota</taxon>
        <taxon>Caudoviricetes</taxon>
        <taxon>Mimasvirus</taxon>
        <taxon>Mimasvirus CBB</taxon>
    </lineage>
</organism>
<keyword evidence="1" id="KW-1133">Transmembrane helix</keyword>
<evidence type="ECO:0000313" key="3">
    <source>
        <dbReference type="Proteomes" id="UP000223891"/>
    </source>
</evidence>